<dbReference type="GO" id="GO:0097176">
    <property type="term" value="P:epoxide metabolic process"/>
    <property type="evidence" value="ECO:0007669"/>
    <property type="project" value="TreeGrafter"/>
</dbReference>
<dbReference type="Proteomes" id="UP001162156">
    <property type="component" value="Unassembled WGS sequence"/>
</dbReference>
<sequence>MRLLEETGYMHIQATKPDTIGVALRDSPVGLAAYMLEKYPLWTNPEWKNLDDGGLTKKFKLVDLLDNVMIYWVTGCITTSMRLYAECFSKEYFDLHMASIPTTVPSACARFSHELVYQPETVLRDKFVNLVHVADYEGGHFAAAEEPELLANDLYIFVEKVENNIDANNNVP</sequence>
<dbReference type="Gene3D" id="3.40.50.1820">
    <property type="entry name" value="alpha/beta hydrolase"/>
    <property type="match status" value="1"/>
</dbReference>
<comment type="caution">
    <text evidence="3">The sequence shown here is derived from an EMBL/GenBank/DDBJ whole genome shotgun (WGS) entry which is preliminary data.</text>
</comment>
<name>A0AAV8WJF1_9CUCU</name>
<keyword evidence="4" id="KW-1185">Reference proteome</keyword>
<protein>
    <recommendedName>
        <fullName evidence="5">Epoxide hydrolase</fullName>
    </recommendedName>
</protein>
<organism evidence="3 4">
    <name type="scientific">Rhamnusium bicolor</name>
    <dbReference type="NCBI Taxonomy" id="1586634"/>
    <lineage>
        <taxon>Eukaryota</taxon>
        <taxon>Metazoa</taxon>
        <taxon>Ecdysozoa</taxon>
        <taxon>Arthropoda</taxon>
        <taxon>Hexapoda</taxon>
        <taxon>Insecta</taxon>
        <taxon>Pterygota</taxon>
        <taxon>Neoptera</taxon>
        <taxon>Endopterygota</taxon>
        <taxon>Coleoptera</taxon>
        <taxon>Polyphaga</taxon>
        <taxon>Cucujiformia</taxon>
        <taxon>Chrysomeloidea</taxon>
        <taxon>Cerambycidae</taxon>
        <taxon>Lepturinae</taxon>
        <taxon>Rhagiini</taxon>
        <taxon>Rhamnusium</taxon>
    </lineage>
</organism>
<keyword evidence="2" id="KW-0378">Hydrolase</keyword>
<evidence type="ECO:0000313" key="4">
    <source>
        <dbReference type="Proteomes" id="UP001162156"/>
    </source>
</evidence>
<evidence type="ECO:0000256" key="2">
    <source>
        <dbReference type="ARBA" id="ARBA00022801"/>
    </source>
</evidence>
<evidence type="ECO:0000313" key="3">
    <source>
        <dbReference type="EMBL" id="KAJ8926603.1"/>
    </source>
</evidence>
<evidence type="ECO:0008006" key="5">
    <source>
        <dbReference type="Google" id="ProtNLM"/>
    </source>
</evidence>
<dbReference type="GO" id="GO:0004301">
    <property type="term" value="F:epoxide hydrolase activity"/>
    <property type="evidence" value="ECO:0007669"/>
    <property type="project" value="TreeGrafter"/>
</dbReference>
<comment type="similarity">
    <text evidence="1">Belongs to the peptidase S33 family.</text>
</comment>
<gene>
    <name evidence="3" type="ORF">NQ314_021012</name>
</gene>
<dbReference type="PANTHER" id="PTHR21661">
    <property type="entry name" value="EPOXIDE HYDROLASE 1-RELATED"/>
    <property type="match status" value="1"/>
</dbReference>
<dbReference type="PANTHER" id="PTHR21661:SF35">
    <property type="entry name" value="EPOXIDE HYDROLASE"/>
    <property type="match status" value="1"/>
</dbReference>
<dbReference type="EMBL" id="JANEYF010005834">
    <property type="protein sequence ID" value="KAJ8926603.1"/>
    <property type="molecule type" value="Genomic_DNA"/>
</dbReference>
<dbReference type="InterPro" id="IPR029058">
    <property type="entry name" value="AB_hydrolase_fold"/>
</dbReference>
<reference evidence="3" key="1">
    <citation type="journal article" date="2023" name="Insect Mol. Biol.">
        <title>Genome sequencing provides insights into the evolution of gene families encoding plant cell wall-degrading enzymes in longhorned beetles.</title>
        <authorList>
            <person name="Shin N.R."/>
            <person name="Okamura Y."/>
            <person name="Kirsch R."/>
            <person name="Pauchet Y."/>
        </authorList>
    </citation>
    <scope>NUCLEOTIDE SEQUENCE</scope>
    <source>
        <strain evidence="3">RBIC_L_NR</strain>
    </source>
</reference>
<proteinExistence type="inferred from homology"/>
<dbReference type="AlphaFoldDB" id="A0AAV8WJF1"/>
<accession>A0AAV8WJF1</accession>
<evidence type="ECO:0000256" key="1">
    <source>
        <dbReference type="ARBA" id="ARBA00010088"/>
    </source>
</evidence>
<dbReference type="SUPFAM" id="SSF53474">
    <property type="entry name" value="alpha/beta-Hydrolases"/>
    <property type="match status" value="1"/>
</dbReference>